<dbReference type="InterPro" id="IPR025269">
    <property type="entry name" value="SAM-like_dom"/>
</dbReference>
<dbReference type="GO" id="GO:0006310">
    <property type="term" value="P:DNA recombination"/>
    <property type="evidence" value="ECO:0007669"/>
    <property type="project" value="UniProtKB-KW"/>
</dbReference>
<comment type="similarity">
    <text evidence="1">Belongs to the 'phage' integrase family.</text>
</comment>
<dbReference type="SUPFAM" id="SSF56349">
    <property type="entry name" value="DNA breaking-rejoining enzymes"/>
    <property type="match status" value="1"/>
</dbReference>
<evidence type="ECO:0000313" key="6">
    <source>
        <dbReference type="Proteomes" id="UP000181870"/>
    </source>
</evidence>
<organism evidence="5 6">
    <name type="scientific">Bacteroides ovatus</name>
    <dbReference type="NCBI Taxonomy" id="28116"/>
    <lineage>
        <taxon>Bacteria</taxon>
        <taxon>Pseudomonadati</taxon>
        <taxon>Bacteroidota</taxon>
        <taxon>Bacteroidia</taxon>
        <taxon>Bacteroidales</taxon>
        <taxon>Bacteroidaceae</taxon>
        <taxon>Bacteroides</taxon>
    </lineage>
</organism>
<reference evidence="5 6" key="1">
    <citation type="submission" date="2016-10" db="EMBL/GenBank/DDBJ databases">
        <authorList>
            <person name="de Groot N.N."/>
        </authorList>
    </citation>
    <scope>NUCLEOTIDE SEQUENCE [LARGE SCALE GENOMIC DNA]</scope>
    <source>
        <strain evidence="5 6">NLAE-zl-C57</strain>
    </source>
</reference>
<dbReference type="RefSeq" id="WP_074636731.1">
    <property type="nucleotide sequence ID" value="NZ_FNDO01000011.1"/>
</dbReference>
<evidence type="ECO:0000256" key="2">
    <source>
        <dbReference type="ARBA" id="ARBA00023125"/>
    </source>
</evidence>
<proteinExistence type="inferred from homology"/>
<dbReference type="InterPro" id="IPR002104">
    <property type="entry name" value="Integrase_catalytic"/>
</dbReference>
<dbReference type="InterPro" id="IPR013762">
    <property type="entry name" value="Integrase-like_cat_sf"/>
</dbReference>
<gene>
    <name evidence="5" type="ORF">SAMN05192582_10114</name>
</gene>
<evidence type="ECO:0000259" key="4">
    <source>
        <dbReference type="PROSITE" id="PS51898"/>
    </source>
</evidence>
<dbReference type="Pfam" id="PF13102">
    <property type="entry name" value="Phage_int_SAM_5"/>
    <property type="match status" value="1"/>
</dbReference>
<dbReference type="PROSITE" id="PS51898">
    <property type="entry name" value="TYR_RECOMBINASE"/>
    <property type="match status" value="1"/>
</dbReference>
<dbReference type="PANTHER" id="PTHR30349:SF64">
    <property type="entry name" value="PROPHAGE INTEGRASE INTD-RELATED"/>
    <property type="match status" value="1"/>
</dbReference>
<dbReference type="InterPro" id="IPR050090">
    <property type="entry name" value="Tyrosine_recombinase_XerCD"/>
</dbReference>
<dbReference type="PANTHER" id="PTHR30349">
    <property type="entry name" value="PHAGE INTEGRASE-RELATED"/>
    <property type="match status" value="1"/>
</dbReference>
<dbReference type="Gene3D" id="1.10.150.130">
    <property type="match status" value="1"/>
</dbReference>
<dbReference type="Pfam" id="PF00589">
    <property type="entry name" value="Phage_integrase"/>
    <property type="match status" value="1"/>
</dbReference>
<feature type="domain" description="Tyr recombinase" evidence="4">
    <location>
        <begin position="211"/>
        <end position="381"/>
    </location>
</feature>
<evidence type="ECO:0000313" key="5">
    <source>
        <dbReference type="EMBL" id="SDH71068.1"/>
    </source>
</evidence>
<dbReference type="EMBL" id="FNDO01000011">
    <property type="protein sequence ID" value="SDH71068.1"/>
    <property type="molecule type" value="Genomic_DNA"/>
</dbReference>
<keyword evidence="2" id="KW-0238">DNA-binding</keyword>
<dbReference type="InterPro" id="IPR010998">
    <property type="entry name" value="Integrase_recombinase_N"/>
</dbReference>
<protein>
    <submittedName>
        <fullName evidence="5">Site-specific recombinase XerD</fullName>
    </submittedName>
</protein>
<dbReference type="Pfam" id="PF17293">
    <property type="entry name" value="Arm-DNA-bind_5"/>
    <property type="match status" value="1"/>
</dbReference>
<accession>A0A1G8EMI1</accession>
<dbReference type="CDD" id="cd01185">
    <property type="entry name" value="INTN1_C_like"/>
    <property type="match status" value="1"/>
</dbReference>
<dbReference type="Gene3D" id="1.10.443.10">
    <property type="entry name" value="Intergrase catalytic core"/>
    <property type="match status" value="1"/>
</dbReference>
<dbReference type="GO" id="GO:0003677">
    <property type="term" value="F:DNA binding"/>
    <property type="evidence" value="ECO:0007669"/>
    <property type="project" value="UniProtKB-KW"/>
</dbReference>
<sequence length="397" mass="45125">MVRPKKVQKVKEPVRIRQRKLANGNMSLYLDVYVKGVRKVESLGLYLVPESTPIDRQQNNHARQVAEKIKAERILALQNHGVRQWDKVKRSCITLVDFLKEYEQEKFGFSTSTLKGRRDLRLKIETYLKKSNSPDIVLANVDVDFCRGFIDFLRYARNAVRKDGSVISNGAAHHHQAVLNGALNKAVRDGILSANPLKSISSKEKYQPTESMREYLTLEEMKAAMAAPCPHEDVKRAFLFSCFTGLRLSDVRSLTWGKIVKAPDGKTLYIRIKMQKTQKLVNVPLSKEAVDCLNPKENPDEPIFTLPTGASNIERNIEKWMQNAQITKHITYHCSRHTCATILLTLGADIYTTSKLLGHANVNTTAIYAKIVDQKKVETVNLVDDFFSRQQQTEGNR</sequence>
<evidence type="ECO:0000256" key="1">
    <source>
        <dbReference type="ARBA" id="ARBA00008857"/>
    </source>
</evidence>
<dbReference type="InterPro" id="IPR011010">
    <property type="entry name" value="DNA_brk_join_enz"/>
</dbReference>
<dbReference type="Proteomes" id="UP000181870">
    <property type="component" value="Unassembled WGS sequence"/>
</dbReference>
<dbReference type="AlphaFoldDB" id="A0A1G8EMI1"/>
<dbReference type="InterPro" id="IPR035386">
    <property type="entry name" value="Arm-DNA-bind_5"/>
</dbReference>
<name>A0A1G8EMI1_BACOV</name>
<keyword evidence="3" id="KW-0233">DNA recombination</keyword>
<dbReference type="GO" id="GO:0015074">
    <property type="term" value="P:DNA integration"/>
    <property type="evidence" value="ECO:0007669"/>
    <property type="project" value="InterPro"/>
</dbReference>
<evidence type="ECO:0000256" key="3">
    <source>
        <dbReference type="ARBA" id="ARBA00023172"/>
    </source>
</evidence>